<gene>
    <name evidence="1" type="ORF">JKILLFL_G6648</name>
</gene>
<accession>A0A9N8QFL0</accession>
<reference evidence="1 2" key="1">
    <citation type="submission" date="2020-10" db="EMBL/GenBank/DDBJ databases">
        <authorList>
            <person name="Sedaghatjoo S."/>
        </authorList>
    </citation>
    <scope>NUCLEOTIDE SEQUENCE [LARGE SCALE GENOMIC DNA]</scope>
    <source>
        <strain evidence="1 2">LLFL</strain>
    </source>
</reference>
<protein>
    <submittedName>
        <fullName evidence="1">Uncharacterized protein</fullName>
    </submittedName>
</protein>
<dbReference type="EMBL" id="CAJHJF010003919">
    <property type="protein sequence ID" value="CAD6939227.1"/>
    <property type="molecule type" value="Genomic_DNA"/>
</dbReference>
<keyword evidence="2" id="KW-1185">Reference proteome</keyword>
<comment type="caution">
    <text evidence="1">The sequence shown here is derived from an EMBL/GenBank/DDBJ whole genome shotgun (WGS) entry which is preliminary data.</text>
</comment>
<organism evidence="1 2">
    <name type="scientific">Tilletia laevis</name>
    <dbReference type="NCBI Taxonomy" id="157183"/>
    <lineage>
        <taxon>Eukaryota</taxon>
        <taxon>Fungi</taxon>
        <taxon>Dikarya</taxon>
        <taxon>Basidiomycota</taxon>
        <taxon>Ustilaginomycotina</taxon>
        <taxon>Exobasidiomycetes</taxon>
        <taxon>Tilletiales</taxon>
        <taxon>Tilletiaceae</taxon>
        <taxon>Tilletia</taxon>
    </lineage>
</organism>
<name>A0A9N8QFL0_9BASI</name>
<dbReference type="AlphaFoldDB" id="A0A9N8QFL0"/>
<dbReference type="Proteomes" id="UP000836404">
    <property type="component" value="Unassembled WGS sequence"/>
</dbReference>
<proteinExistence type="predicted"/>
<sequence length="94" mass="10625">MGREEEEQQLWRKGVTKSMREASSFRKLWEQVLHQEEQGCDAAYGSGQMRGNSIVGRAMDPEGREMKAVRLMSTSLEATWAETRFASTAPAMLV</sequence>
<evidence type="ECO:0000313" key="2">
    <source>
        <dbReference type="Proteomes" id="UP000836404"/>
    </source>
</evidence>
<evidence type="ECO:0000313" key="1">
    <source>
        <dbReference type="EMBL" id="CAD6939227.1"/>
    </source>
</evidence>